<feature type="compositionally biased region" description="Low complexity" evidence="1">
    <location>
        <begin position="103"/>
        <end position="133"/>
    </location>
</feature>
<keyword evidence="3" id="KW-1185">Reference proteome</keyword>
<sequence length="624" mass="63042">MPESTTEPTIHPLRRSASGAAAALLLLVTACSDDVAGSATTDETTTTSGETTTAASVTTAEPTTSGGSESGSTTTAEPTTTTLGPTDGTSMPVSSTTDDDTTDGTSMPVSSTTDDTTTGTVDDTTTTSDTGGVCEPGASEDCYSGPEGTRDVGVCKAGVRTCAADGSGFGPCVGEVTPSPEDCSTPADDNCLGDVPECGAALWVEQFGGPLENETSSLAVGPDDGIAITGRFYGALDFGGGTLVSAGLYDGYLARFDGDGHHLWSRRFGSADQEYGRDVAFDAAGGVVLSANINGAVDLGGGTLASTDGQDIAVARYDAGGAHEWSALYKGPDKQDGVSCAIDSHDDVILGGGFYANFELGPATLTSAGDADIYLARLDGDGGYQWAERFGNADHQYALTTVDGDDHLLQAGYFVGSLDYGGGPMLANGRDVFLAKLDGDGGHVWSQRFGDGGDQRIQTLAADAAGRVLVGGYFDGVLDFGGGPLMHEGNFDAFVAVFDADGDHLWSRRLGGPGTSRIDAITADAAGNVIVGGIFNQAIDLGGGAELTAGPHAAAFLAKYDPAGELLHGVNLGTGAGYHWLAGVATNAAGHVVVLGSFSESIDIAGEVLTTAGKTDIFLAKLAL</sequence>
<accession>A0A1I1VSC2</accession>
<gene>
    <name evidence="2" type="ORF">SAMN02745121_01923</name>
</gene>
<dbReference type="RefSeq" id="WP_143140371.1">
    <property type="nucleotide sequence ID" value="NZ_FOMX01000005.1"/>
</dbReference>
<feature type="compositionally biased region" description="Low complexity" evidence="1">
    <location>
        <begin position="38"/>
        <end position="96"/>
    </location>
</feature>
<feature type="region of interest" description="Disordered" evidence="1">
    <location>
        <begin position="37"/>
        <end position="147"/>
    </location>
</feature>
<dbReference type="OrthoDB" id="5522807at2"/>
<evidence type="ECO:0000313" key="2">
    <source>
        <dbReference type="EMBL" id="SFD85947.1"/>
    </source>
</evidence>
<dbReference type="PANTHER" id="PTHR42754:SF1">
    <property type="entry name" value="LIPOPROTEIN"/>
    <property type="match status" value="1"/>
</dbReference>
<dbReference type="EMBL" id="FOMX01000005">
    <property type="protein sequence ID" value="SFD85947.1"/>
    <property type="molecule type" value="Genomic_DNA"/>
</dbReference>
<dbReference type="PANTHER" id="PTHR42754">
    <property type="entry name" value="ENDOGLUCANASE"/>
    <property type="match status" value="1"/>
</dbReference>
<dbReference type="AlphaFoldDB" id="A0A1I1VSC2"/>
<reference evidence="3" key="1">
    <citation type="submission" date="2016-10" db="EMBL/GenBank/DDBJ databases">
        <authorList>
            <person name="Varghese N."/>
            <person name="Submissions S."/>
        </authorList>
    </citation>
    <scope>NUCLEOTIDE SEQUENCE [LARGE SCALE GENOMIC DNA]</scope>
    <source>
        <strain evidence="3">ATCC 25963</strain>
    </source>
</reference>
<dbReference type="STRING" id="54.SAMN02745121_01923"/>
<organism evidence="2 3">
    <name type="scientific">Nannocystis exedens</name>
    <dbReference type="NCBI Taxonomy" id="54"/>
    <lineage>
        <taxon>Bacteria</taxon>
        <taxon>Pseudomonadati</taxon>
        <taxon>Myxococcota</taxon>
        <taxon>Polyangia</taxon>
        <taxon>Nannocystales</taxon>
        <taxon>Nannocystaceae</taxon>
        <taxon>Nannocystis</taxon>
    </lineage>
</organism>
<proteinExistence type="predicted"/>
<dbReference type="Gene3D" id="2.80.10.50">
    <property type="match status" value="1"/>
</dbReference>
<dbReference type="SUPFAM" id="SSF101898">
    <property type="entry name" value="NHL repeat"/>
    <property type="match status" value="1"/>
</dbReference>
<evidence type="ECO:0000313" key="3">
    <source>
        <dbReference type="Proteomes" id="UP000199400"/>
    </source>
</evidence>
<dbReference type="Proteomes" id="UP000199400">
    <property type="component" value="Unassembled WGS sequence"/>
</dbReference>
<name>A0A1I1VSC2_9BACT</name>
<protein>
    <submittedName>
        <fullName evidence="2">Uncharacterized protein</fullName>
    </submittedName>
</protein>
<evidence type="ECO:0000256" key="1">
    <source>
        <dbReference type="SAM" id="MobiDB-lite"/>
    </source>
</evidence>